<dbReference type="GeneID" id="93352747"/>
<sequence length="297" mass="33292">MDTLFSLKVFREVVRQGSFTRAADKLGISTAMASKHVSHLENHIGAKLLQRNSRNLYLTEAGTEYHRECGYALETLETAAERAAGGTEIPQGLLRVTMPMWFANHHVCGWLAEYCRLYPAVSLDLILDNRKIDLVAEGVDLALRVSSVDLPPTLIVRPLSEIVFYLVGETEYLQRHGTPSTPQEIPAYNFVQASYVDMEHIKISRDGEHFTLAPNSTIRADNTLMVREMVLAGGGLGCLPVWTVKRDLDSGRLVRLLPEWRILSATLYAAYADRAFLSAKIRSFIDFLVEKIKQEAV</sequence>
<dbReference type="CDD" id="cd08422">
    <property type="entry name" value="PBP2_CrgA_like"/>
    <property type="match status" value="1"/>
</dbReference>
<dbReference type="Pfam" id="PF03466">
    <property type="entry name" value="LysR_substrate"/>
    <property type="match status" value="1"/>
</dbReference>
<evidence type="ECO:0000259" key="5">
    <source>
        <dbReference type="PROSITE" id="PS50931"/>
    </source>
</evidence>
<dbReference type="PANTHER" id="PTHR30537">
    <property type="entry name" value="HTH-TYPE TRANSCRIPTIONAL REGULATOR"/>
    <property type="match status" value="1"/>
</dbReference>
<dbReference type="FunFam" id="1.10.10.10:FF:000001">
    <property type="entry name" value="LysR family transcriptional regulator"/>
    <property type="match status" value="1"/>
</dbReference>
<evidence type="ECO:0000256" key="4">
    <source>
        <dbReference type="ARBA" id="ARBA00023163"/>
    </source>
</evidence>
<comment type="similarity">
    <text evidence="1">Belongs to the LysR transcriptional regulatory family.</text>
</comment>
<dbReference type="RefSeq" id="WP_074898410.1">
    <property type="nucleotide sequence ID" value="NZ_CP031252.1"/>
</dbReference>
<keyword evidence="3" id="KW-0238">DNA-binding</keyword>
<dbReference type="PROSITE" id="PS50931">
    <property type="entry name" value="HTH_LYSR"/>
    <property type="match status" value="1"/>
</dbReference>
<protein>
    <submittedName>
        <fullName evidence="6">LysR family transcriptional regulator</fullName>
    </submittedName>
</protein>
<evidence type="ECO:0000313" key="7">
    <source>
        <dbReference type="Proteomes" id="UP000254927"/>
    </source>
</evidence>
<reference evidence="6 7" key="1">
    <citation type="submission" date="2018-06" db="EMBL/GenBank/DDBJ databases">
        <authorList>
            <consortium name="Pathogen Informatics"/>
            <person name="Doyle S."/>
        </authorList>
    </citation>
    <scope>NUCLEOTIDE SEQUENCE [LARGE SCALE GENOMIC DNA]</scope>
    <source>
        <strain evidence="6 7">NCTC10660</strain>
    </source>
</reference>
<evidence type="ECO:0000256" key="3">
    <source>
        <dbReference type="ARBA" id="ARBA00023125"/>
    </source>
</evidence>
<evidence type="ECO:0000313" key="6">
    <source>
        <dbReference type="EMBL" id="STZ68255.1"/>
    </source>
</evidence>
<proteinExistence type="inferred from homology"/>
<dbReference type="InterPro" id="IPR000847">
    <property type="entry name" value="LysR_HTH_N"/>
</dbReference>
<dbReference type="SUPFAM" id="SSF53850">
    <property type="entry name" value="Periplasmic binding protein-like II"/>
    <property type="match status" value="1"/>
</dbReference>
<evidence type="ECO:0000256" key="2">
    <source>
        <dbReference type="ARBA" id="ARBA00023015"/>
    </source>
</evidence>
<dbReference type="InterPro" id="IPR036390">
    <property type="entry name" value="WH_DNA-bd_sf"/>
</dbReference>
<keyword evidence="4" id="KW-0804">Transcription</keyword>
<organism evidence="6 7">
    <name type="scientific">Neisseria elongata</name>
    <dbReference type="NCBI Taxonomy" id="495"/>
    <lineage>
        <taxon>Bacteria</taxon>
        <taxon>Pseudomonadati</taxon>
        <taxon>Pseudomonadota</taxon>
        <taxon>Betaproteobacteria</taxon>
        <taxon>Neisseriales</taxon>
        <taxon>Neisseriaceae</taxon>
        <taxon>Neisseria</taxon>
    </lineage>
</organism>
<dbReference type="PANTHER" id="PTHR30537:SF35">
    <property type="entry name" value="TRANSCRIPTIONAL REGULATORY PROTEIN"/>
    <property type="match status" value="1"/>
</dbReference>
<feature type="domain" description="HTH lysR-type" evidence="5">
    <location>
        <begin position="1"/>
        <end position="59"/>
    </location>
</feature>
<name>A0A378TZ08_NEIEL</name>
<dbReference type="Proteomes" id="UP000254927">
    <property type="component" value="Unassembled WGS sequence"/>
</dbReference>
<dbReference type="AlphaFoldDB" id="A0A378TZ08"/>
<dbReference type="Gene3D" id="3.40.190.290">
    <property type="match status" value="1"/>
</dbReference>
<dbReference type="InterPro" id="IPR005119">
    <property type="entry name" value="LysR_subst-bd"/>
</dbReference>
<accession>A0A378TZ08</accession>
<gene>
    <name evidence="6" type="primary">dmlR_2</name>
    <name evidence="6" type="ORF">NCTC10660_01762</name>
</gene>
<dbReference type="GO" id="GO:0003700">
    <property type="term" value="F:DNA-binding transcription factor activity"/>
    <property type="evidence" value="ECO:0007669"/>
    <property type="project" value="InterPro"/>
</dbReference>
<dbReference type="GO" id="GO:0043565">
    <property type="term" value="F:sequence-specific DNA binding"/>
    <property type="evidence" value="ECO:0007669"/>
    <property type="project" value="TreeGrafter"/>
</dbReference>
<keyword evidence="2" id="KW-0805">Transcription regulation</keyword>
<dbReference type="Gene3D" id="1.10.10.10">
    <property type="entry name" value="Winged helix-like DNA-binding domain superfamily/Winged helix DNA-binding domain"/>
    <property type="match status" value="1"/>
</dbReference>
<dbReference type="InterPro" id="IPR058163">
    <property type="entry name" value="LysR-type_TF_proteobact-type"/>
</dbReference>
<dbReference type="Pfam" id="PF00126">
    <property type="entry name" value="HTH_1"/>
    <property type="match status" value="1"/>
</dbReference>
<dbReference type="GO" id="GO:0006351">
    <property type="term" value="P:DNA-templated transcription"/>
    <property type="evidence" value="ECO:0007669"/>
    <property type="project" value="TreeGrafter"/>
</dbReference>
<dbReference type="EMBL" id="UGQW01000002">
    <property type="protein sequence ID" value="STZ68255.1"/>
    <property type="molecule type" value="Genomic_DNA"/>
</dbReference>
<dbReference type="InterPro" id="IPR036388">
    <property type="entry name" value="WH-like_DNA-bd_sf"/>
</dbReference>
<dbReference type="SUPFAM" id="SSF46785">
    <property type="entry name" value="Winged helix' DNA-binding domain"/>
    <property type="match status" value="1"/>
</dbReference>
<evidence type="ECO:0000256" key="1">
    <source>
        <dbReference type="ARBA" id="ARBA00009437"/>
    </source>
</evidence>